<dbReference type="Proteomes" id="UP000291236">
    <property type="component" value="Chromosome"/>
</dbReference>
<evidence type="ECO:0000259" key="3">
    <source>
        <dbReference type="Pfam" id="PF00881"/>
    </source>
</evidence>
<gene>
    <name evidence="4" type="ORF">JCM31447_14490</name>
</gene>
<organism evidence="4 5">
    <name type="scientific">Fluviispira sanaruensis</name>
    <dbReference type="NCBI Taxonomy" id="2493639"/>
    <lineage>
        <taxon>Bacteria</taxon>
        <taxon>Pseudomonadati</taxon>
        <taxon>Bdellovibrionota</taxon>
        <taxon>Oligoflexia</taxon>
        <taxon>Silvanigrellales</taxon>
        <taxon>Silvanigrellaceae</taxon>
        <taxon>Fluviispira</taxon>
    </lineage>
</organism>
<dbReference type="OrthoDB" id="5293878at2"/>
<reference evidence="4 5" key="1">
    <citation type="submission" date="2018-12" db="EMBL/GenBank/DDBJ databases">
        <title>Rubrispira sanarue gen. nov., sp., nov., a member of the order Silvanigrellales, isolated from a brackish lake in Hamamatsu Japan.</title>
        <authorList>
            <person name="Maejima Y."/>
            <person name="Iino T."/>
            <person name="Muraguchi Y."/>
            <person name="Fukuda K."/>
            <person name="Nojiri H."/>
            <person name="Ohkuma M."/>
            <person name="Moriuchi R."/>
            <person name="Dohra H."/>
            <person name="Kimbara K."/>
            <person name="Shintani M."/>
        </authorList>
    </citation>
    <scope>NUCLEOTIDE SEQUENCE [LARGE SCALE GENOMIC DNA]</scope>
    <source>
        <strain evidence="4 5">RF1110005</strain>
    </source>
</reference>
<evidence type="ECO:0000313" key="4">
    <source>
        <dbReference type="EMBL" id="BBH53006.1"/>
    </source>
</evidence>
<proteinExistence type="inferred from homology"/>
<dbReference type="AlphaFoldDB" id="A0A4P2VIU5"/>
<dbReference type="InterPro" id="IPR029479">
    <property type="entry name" value="Nitroreductase"/>
</dbReference>
<evidence type="ECO:0000256" key="1">
    <source>
        <dbReference type="ARBA" id="ARBA00007118"/>
    </source>
</evidence>
<comment type="similarity">
    <text evidence="1">Belongs to the nitroreductase family.</text>
</comment>
<evidence type="ECO:0000313" key="5">
    <source>
        <dbReference type="Proteomes" id="UP000291236"/>
    </source>
</evidence>
<name>A0A4P2VIU5_FLUSA</name>
<dbReference type="KEGG" id="sbf:JCM31447_14490"/>
<dbReference type="EMBL" id="AP019368">
    <property type="protein sequence ID" value="BBH53006.1"/>
    <property type="molecule type" value="Genomic_DNA"/>
</dbReference>
<dbReference type="RefSeq" id="WP_130608022.1">
    <property type="nucleotide sequence ID" value="NZ_AP019368.1"/>
</dbReference>
<keyword evidence="2" id="KW-0560">Oxidoreductase</keyword>
<dbReference type="PANTHER" id="PTHR43673">
    <property type="entry name" value="NAD(P)H NITROREDUCTASE YDGI-RELATED"/>
    <property type="match status" value="1"/>
</dbReference>
<dbReference type="PANTHER" id="PTHR43673:SF12">
    <property type="entry name" value="PROTEIN DRGA"/>
    <property type="match status" value="1"/>
</dbReference>
<dbReference type="CDD" id="cd02137">
    <property type="entry name" value="MhqN-like"/>
    <property type="match status" value="1"/>
</dbReference>
<dbReference type="Gene3D" id="3.40.109.10">
    <property type="entry name" value="NADH Oxidase"/>
    <property type="match status" value="1"/>
</dbReference>
<sequence>MNSTLDIIKQRTSVNKFDPAKTISENEIKDLISYAIESPSSFNIQHWRFIALTNKAEKEKLKAVAFNQEKITDASVTFIVLGDIKGLEKMPDILSSIKTANLIDQQMHDGWLQMANGMYKENPALERDEAIRSASMAAMTLMLAAQAKGFASGAMIGFDPVGVKKEFQIPDRYVPVMLLAVGYLSNGNWPRKPRLSIDSILSFNKMKQF</sequence>
<dbReference type="Pfam" id="PF00881">
    <property type="entry name" value="Nitroreductase"/>
    <property type="match status" value="1"/>
</dbReference>
<accession>A0A4P2VIU5</accession>
<keyword evidence="5" id="KW-1185">Reference proteome</keyword>
<evidence type="ECO:0000256" key="2">
    <source>
        <dbReference type="ARBA" id="ARBA00023002"/>
    </source>
</evidence>
<feature type="domain" description="Nitroreductase" evidence="3">
    <location>
        <begin position="8"/>
        <end position="183"/>
    </location>
</feature>
<dbReference type="InterPro" id="IPR000415">
    <property type="entry name" value="Nitroreductase-like"/>
</dbReference>
<dbReference type="GO" id="GO:0016491">
    <property type="term" value="F:oxidoreductase activity"/>
    <property type="evidence" value="ECO:0007669"/>
    <property type="project" value="UniProtKB-KW"/>
</dbReference>
<dbReference type="SUPFAM" id="SSF55469">
    <property type="entry name" value="FMN-dependent nitroreductase-like"/>
    <property type="match status" value="1"/>
</dbReference>
<protein>
    <submittedName>
        <fullName evidence="4">Nitroreductase family protein</fullName>
    </submittedName>
</protein>